<gene>
    <name evidence="4" type="ORF">OFUS_LOCUS18169</name>
</gene>
<dbReference type="SUPFAM" id="SSF52540">
    <property type="entry name" value="P-loop containing nucleoside triphosphate hydrolases"/>
    <property type="match status" value="1"/>
</dbReference>
<proteinExistence type="inferred from homology"/>
<reference evidence="4" key="1">
    <citation type="submission" date="2022-03" db="EMBL/GenBank/DDBJ databases">
        <authorList>
            <person name="Martin C."/>
        </authorList>
    </citation>
    <scope>NUCLEOTIDE SEQUENCE</scope>
</reference>
<protein>
    <recommendedName>
        <fullName evidence="3">Sulfotransferase domain-containing protein</fullName>
    </recommendedName>
</protein>
<dbReference type="AlphaFoldDB" id="A0A8S4PG51"/>
<sequence length="314" mass="37151">MELTDITKIDPEVPKQCYFEHGMKALAYKKHFWLNVWPKKWSAEFGKRPDWYGNDNDIDIAGWYKSWREEFTARSDDVIVAAYPKAGHTWLNEVVPMILNNTTTSRNMSKMFRFIEQKSMEELEAMPSQRFLLTHFPYHHMSQDVFDKGSKIVYLYRNPKDTAVSLYHHMKDMKAYYGFEGDWNDFFPFVLSGLHQEGKWIENVISWWKNGKNNPNILFISYEQMKKDFVGNAKRLAAFLGKSYDDEFYNRLQQSCSVKSMKKLTALDIAGLNPVRKGEIGDWKNYFTLAQSQQYEALYQPVLDQHKDLIIEYE</sequence>
<comment type="caution">
    <text evidence="4">The sequence shown here is derived from an EMBL/GenBank/DDBJ whole genome shotgun (WGS) entry which is preliminary data.</text>
</comment>
<evidence type="ECO:0000313" key="5">
    <source>
        <dbReference type="Proteomes" id="UP000749559"/>
    </source>
</evidence>
<evidence type="ECO:0000256" key="1">
    <source>
        <dbReference type="ARBA" id="ARBA00005771"/>
    </source>
</evidence>
<comment type="similarity">
    <text evidence="1">Belongs to the sulfotransferase 1 family.</text>
</comment>
<dbReference type="Proteomes" id="UP000749559">
    <property type="component" value="Unassembled WGS sequence"/>
</dbReference>
<dbReference type="OrthoDB" id="205623at2759"/>
<dbReference type="InterPro" id="IPR000863">
    <property type="entry name" value="Sulfotransferase_dom"/>
</dbReference>
<dbReference type="EMBL" id="CAIIXF020000009">
    <property type="protein sequence ID" value="CAH1793303.1"/>
    <property type="molecule type" value="Genomic_DNA"/>
</dbReference>
<keyword evidence="2" id="KW-0808">Transferase</keyword>
<dbReference type="InterPro" id="IPR027417">
    <property type="entry name" value="P-loop_NTPase"/>
</dbReference>
<dbReference type="Pfam" id="PF00685">
    <property type="entry name" value="Sulfotransfer_1"/>
    <property type="match status" value="1"/>
</dbReference>
<feature type="domain" description="Sulfotransferase" evidence="3">
    <location>
        <begin position="76"/>
        <end position="305"/>
    </location>
</feature>
<evidence type="ECO:0000256" key="2">
    <source>
        <dbReference type="ARBA" id="ARBA00022679"/>
    </source>
</evidence>
<name>A0A8S4PG51_OWEFU</name>
<accession>A0A8S4PG51</accession>
<organism evidence="4 5">
    <name type="scientific">Owenia fusiformis</name>
    <name type="common">Polychaete worm</name>
    <dbReference type="NCBI Taxonomy" id="6347"/>
    <lineage>
        <taxon>Eukaryota</taxon>
        <taxon>Metazoa</taxon>
        <taxon>Spiralia</taxon>
        <taxon>Lophotrochozoa</taxon>
        <taxon>Annelida</taxon>
        <taxon>Polychaeta</taxon>
        <taxon>Sedentaria</taxon>
        <taxon>Canalipalpata</taxon>
        <taxon>Sabellida</taxon>
        <taxon>Oweniida</taxon>
        <taxon>Oweniidae</taxon>
        <taxon>Owenia</taxon>
    </lineage>
</organism>
<evidence type="ECO:0000313" key="4">
    <source>
        <dbReference type="EMBL" id="CAH1793303.1"/>
    </source>
</evidence>
<dbReference type="PANTHER" id="PTHR11783">
    <property type="entry name" value="SULFOTRANSFERASE SULT"/>
    <property type="match status" value="1"/>
</dbReference>
<dbReference type="GO" id="GO:0008146">
    <property type="term" value="F:sulfotransferase activity"/>
    <property type="evidence" value="ECO:0007669"/>
    <property type="project" value="InterPro"/>
</dbReference>
<keyword evidence="5" id="KW-1185">Reference proteome</keyword>
<evidence type="ECO:0000259" key="3">
    <source>
        <dbReference type="Pfam" id="PF00685"/>
    </source>
</evidence>
<dbReference type="Gene3D" id="3.40.50.300">
    <property type="entry name" value="P-loop containing nucleotide triphosphate hydrolases"/>
    <property type="match status" value="1"/>
</dbReference>